<reference evidence="6" key="2">
    <citation type="journal article" date="2021" name="PeerJ">
        <title>Extensive microbial diversity within the chicken gut microbiome revealed by metagenomics and culture.</title>
        <authorList>
            <person name="Gilroy R."/>
            <person name="Ravi A."/>
            <person name="Getino M."/>
            <person name="Pursley I."/>
            <person name="Horton D.L."/>
            <person name="Alikhan N.F."/>
            <person name="Baker D."/>
            <person name="Gharbi K."/>
            <person name="Hall N."/>
            <person name="Watson M."/>
            <person name="Adriaenssens E.M."/>
            <person name="Foster-Nyarko E."/>
            <person name="Jarju S."/>
            <person name="Secka A."/>
            <person name="Antonio M."/>
            <person name="Oren A."/>
            <person name="Chaudhuri R.R."/>
            <person name="La Ragione R."/>
            <person name="Hildebrand F."/>
            <person name="Pallen M.J."/>
        </authorList>
    </citation>
    <scope>NUCLEOTIDE SEQUENCE</scope>
    <source>
        <strain evidence="6">ChiSxjej2B14-8506</strain>
    </source>
</reference>
<dbReference type="GO" id="GO:0003700">
    <property type="term" value="F:DNA-binding transcription factor activity"/>
    <property type="evidence" value="ECO:0007669"/>
    <property type="project" value="InterPro"/>
</dbReference>
<organism evidence="6 7">
    <name type="scientific">Candidatus Fimadaptatus faecigallinarum</name>
    <dbReference type="NCBI Taxonomy" id="2840814"/>
    <lineage>
        <taxon>Bacteria</taxon>
        <taxon>Bacillati</taxon>
        <taxon>Bacillota</taxon>
        <taxon>Clostridia</taxon>
        <taxon>Eubacteriales</taxon>
        <taxon>Candidatus Fimadaptatus</taxon>
    </lineage>
</organism>
<dbReference type="PROSITE" id="PS51464">
    <property type="entry name" value="SIS"/>
    <property type="match status" value="1"/>
</dbReference>
<dbReference type="PANTHER" id="PTHR30514">
    <property type="entry name" value="GLUCOKINASE"/>
    <property type="match status" value="1"/>
</dbReference>
<dbReference type="InterPro" id="IPR046348">
    <property type="entry name" value="SIS_dom_sf"/>
</dbReference>
<keyword evidence="3" id="KW-0804">Transcription</keyword>
<evidence type="ECO:0000259" key="5">
    <source>
        <dbReference type="PROSITE" id="PS51464"/>
    </source>
</evidence>
<dbReference type="InterPro" id="IPR036388">
    <property type="entry name" value="WH-like_DNA-bd_sf"/>
</dbReference>
<dbReference type="Pfam" id="PF01380">
    <property type="entry name" value="SIS"/>
    <property type="match status" value="1"/>
</dbReference>
<dbReference type="GO" id="GO:1901135">
    <property type="term" value="P:carbohydrate derivative metabolic process"/>
    <property type="evidence" value="ECO:0007669"/>
    <property type="project" value="InterPro"/>
</dbReference>
<accession>A0A9D1LTM4</accession>
<dbReference type="InterPro" id="IPR009057">
    <property type="entry name" value="Homeodomain-like_sf"/>
</dbReference>
<protein>
    <submittedName>
        <fullName evidence="6">MurR/RpiR family transcriptional regulator</fullName>
    </submittedName>
</protein>
<reference evidence="6" key="1">
    <citation type="submission" date="2020-10" db="EMBL/GenBank/DDBJ databases">
        <authorList>
            <person name="Gilroy R."/>
        </authorList>
    </citation>
    <scope>NUCLEOTIDE SEQUENCE</scope>
    <source>
        <strain evidence="6">ChiSxjej2B14-8506</strain>
    </source>
</reference>
<name>A0A9D1LTM4_9FIRM</name>
<dbReference type="PANTHER" id="PTHR30514:SF1">
    <property type="entry name" value="HTH-TYPE TRANSCRIPTIONAL REGULATOR HEXR-RELATED"/>
    <property type="match status" value="1"/>
</dbReference>
<dbReference type="PROSITE" id="PS51071">
    <property type="entry name" value="HTH_RPIR"/>
    <property type="match status" value="1"/>
</dbReference>
<dbReference type="GO" id="GO:0097367">
    <property type="term" value="F:carbohydrate derivative binding"/>
    <property type="evidence" value="ECO:0007669"/>
    <property type="project" value="InterPro"/>
</dbReference>
<evidence type="ECO:0000256" key="2">
    <source>
        <dbReference type="ARBA" id="ARBA00023125"/>
    </source>
</evidence>
<sequence>MDNEFESNALPAQLLLNMRAIYGQLKRAERSAADLILTDPAHLAEMTIAEAAQTCGVSQPTFVRIARRLGFEGFAQLKSALKEAQSGERDARLPSDLYQHMNAGDDPYAIASQIIKASIQSMEDLLCVLDREQFNGTVEALLGARRIGFYGVGDAKIVAESAYHKFNRMGAVCDTSNDPDVQLVQASQLAAGDVCVLVSHSGRSRTTVATARRAREMGATVVSITNYPYSPLARMSDYVLTTASFMEHSGEVITKRISELVIIESLFISVLLRGGERYQQALARSNEALVENKL</sequence>
<evidence type="ECO:0000256" key="3">
    <source>
        <dbReference type="ARBA" id="ARBA00023163"/>
    </source>
</evidence>
<gene>
    <name evidence="6" type="ORF">IAC59_10525</name>
</gene>
<keyword evidence="1" id="KW-0805">Transcription regulation</keyword>
<evidence type="ECO:0000313" key="7">
    <source>
        <dbReference type="Proteomes" id="UP000824123"/>
    </source>
</evidence>
<keyword evidence="2" id="KW-0238">DNA-binding</keyword>
<dbReference type="InterPro" id="IPR047640">
    <property type="entry name" value="RpiR-like"/>
</dbReference>
<dbReference type="Proteomes" id="UP000824123">
    <property type="component" value="Unassembled WGS sequence"/>
</dbReference>
<dbReference type="InterPro" id="IPR035472">
    <property type="entry name" value="RpiR-like_SIS"/>
</dbReference>
<evidence type="ECO:0000313" key="6">
    <source>
        <dbReference type="EMBL" id="HIU47672.1"/>
    </source>
</evidence>
<comment type="caution">
    <text evidence="6">The sequence shown here is derived from an EMBL/GenBank/DDBJ whole genome shotgun (WGS) entry which is preliminary data.</text>
</comment>
<dbReference type="SUPFAM" id="SSF53697">
    <property type="entry name" value="SIS domain"/>
    <property type="match status" value="1"/>
</dbReference>
<dbReference type="SUPFAM" id="SSF46689">
    <property type="entry name" value="Homeodomain-like"/>
    <property type="match status" value="1"/>
</dbReference>
<feature type="domain" description="SIS" evidence="5">
    <location>
        <begin position="137"/>
        <end position="276"/>
    </location>
</feature>
<dbReference type="Gene3D" id="1.10.10.10">
    <property type="entry name" value="Winged helix-like DNA-binding domain superfamily/Winged helix DNA-binding domain"/>
    <property type="match status" value="1"/>
</dbReference>
<dbReference type="CDD" id="cd05013">
    <property type="entry name" value="SIS_RpiR"/>
    <property type="match status" value="1"/>
</dbReference>
<feature type="domain" description="HTH rpiR-type" evidence="4">
    <location>
        <begin position="12"/>
        <end position="88"/>
    </location>
</feature>
<proteinExistence type="predicted"/>
<evidence type="ECO:0000259" key="4">
    <source>
        <dbReference type="PROSITE" id="PS51071"/>
    </source>
</evidence>
<dbReference type="InterPro" id="IPR000281">
    <property type="entry name" value="HTH_RpiR"/>
</dbReference>
<dbReference type="InterPro" id="IPR001347">
    <property type="entry name" value="SIS_dom"/>
</dbReference>
<dbReference type="Gene3D" id="3.40.50.10490">
    <property type="entry name" value="Glucose-6-phosphate isomerase like protein, domain 1"/>
    <property type="match status" value="1"/>
</dbReference>
<dbReference type="GO" id="GO:0003677">
    <property type="term" value="F:DNA binding"/>
    <property type="evidence" value="ECO:0007669"/>
    <property type="project" value="UniProtKB-KW"/>
</dbReference>
<evidence type="ECO:0000256" key="1">
    <source>
        <dbReference type="ARBA" id="ARBA00023015"/>
    </source>
</evidence>
<dbReference type="EMBL" id="DVNK01000063">
    <property type="protein sequence ID" value="HIU47672.1"/>
    <property type="molecule type" value="Genomic_DNA"/>
</dbReference>
<dbReference type="AlphaFoldDB" id="A0A9D1LTM4"/>
<dbReference type="Pfam" id="PF01418">
    <property type="entry name" value="HTH_6"/>
    <property type="match status" value="1"/>
</dbReference>